<dbReference type="AlphaFoldDB" id="A0A1F7IA39"/>
<dbReference type="PANTHER" id="PTHR33606:SF3">
    <property type="entry name" value="PROTEIN YCII"/>
    <property type="match status" value="1"/>
</dbReference>
<comment type="similarity">
    <text evidence="1">Belongs to the YciI family.</text>
</comment>
<dbReference type="Pfam" id="PF03795">
    <property type="entry name" value="YCII"/>
    <property type="match status" value="1"/>
</dbReference>
<dbReference type="EMBL" id="MGAF01000034">
    <property type="protein sequence ID" value="OGK40235.1"/>
    <property type="molecule type" value="Genomic_DNA"/>
</dbReference>
<organism evidence="3 4">
    <name type="scientific">Candidatus Roizmanbacteria bacterium RIFCSPLOWO2_01_FULL_35_13</name>
    <dbReference type="NCBI Taxonomy" id="1802055"/>
    <lineage>
        <taxon>Bacteria</taxon>
        <taxon>Candidatus Roizmaniibacteriota</taxon>
    </lineage>
</organism>
<name>A0A1F7IA39_9BACT</name>
<reference evidence="3 4" key="1">
    <citation type="journal article" date="2016" name="Nat. Commun.">
        <title>Thousands of microbial genomes shed light on interconnected biogeochemical processes in an aquifer system.</title>
        <authorList>
            <person name="Anantharaman K."/>
            <person name="Brown C.T."/>
            <person name="Hug L.A."/>
            <person name="Sharon I."/>
            <person name="Castelle C.J."/>
            <person name="Probst A.J."/>
            <person name="Thomas B.C."/>
            <person name="Singh A."/>
            <person name="Wilkins M.J."/>
            <person name="Karaoz U."/>
            <person name="Brodie E.L."/>
            <person name="Williams K.H."/>
            <person name="Hubbard S.S."/>
            <person name="Banfield J.F."/>
        </authorList>
    </citation>
    <scope>NUCLEOTIDE SEQUENCE [LARGE SCALE GENOMIC DNA]</scope>
</reference>
<dbReference type="Proteomes" id="UP000179270">
    <property type="component" value="Unassembled WGS sequence"/>
</dbReference>
<comment type="caution">
    <text evidence="3">The sequence shown here is derived from an EMBL/GenBank/DDBJ whole genome shotgun (WGS) entry which is preliminary data.</text>
</comment>
<dbReference type="InterPro" id="IPR011008">
    <property type="entry name" value="Dimeric_a/b-barrel"/>
</dbReference>
<proteinExistence type="inferred from homology"/>
<sequence length="113" mass="13353">MQFLVIGKDGKDKKATDRRMAVREAHLKLGDEMEKSGDRWYGCVMLDDNGRMIGSMAVMDFASEKELQEWLDREPYVTGKVWKTVEIYKCNVKRPWKFNRPQSFFELREKLGK</sequence>
<evidence type="ECO:0000259" key="2">
    <source>
        <dbReference type="Pfam" id="PF03795"/>
    </source>
</evidence>
<dbReference type="Gene3D" id="3.30.70.1060">
    <property type="entry name" value="Dimeric alpha+beta barrel"/>
    <property type="match status" value="1"/>
</dbReference>
<evidence type="ECO:0000313" key="4">
    <source>
        <dbReference type="Proteomes" id="UP000179270"/>
    </source>
</evidence>
<dbReference type="InterPro" id="IPR005545">
    <property type="entry name" value="YCII"/>
</dbReference>
<dbReference type="InterPro" id="IPR051807">
    <property type="entry name" value="Sec-metab_biosynth-assoc"/>
</dbReference>
<protein>
    <recommendedName>
        <fullName evidence="2">YCII-related domain-containing protein</fullName>
    </recommendedName>
</protein>
<dbReference type="PANTHER" id="PTHR33606">
    <property type="entry name" value="PROTEIN YCII"/>
    <property type="match status" value="1"/>
</dbReference>
<evidence type="ECO:0000313" key="3">
    <source>
        <dbReference type="EMBL" id="OGK40235.1"/>
    </source>
</evidence>
<dbReference type="STRING" id="1802055.A3A74_07045"/>
<evidence type="ECO:0000256" key="1">
    <source>
        <dbReference type="ARBA" id="ARBA00007689"/>
    </source>
</evidence>
<dbReference type="SUPFAM" id="SSF54909">
    <property type="entry name" value="Dimeric alpha+beta barrel"/>
    <property type="match status" value="1"/>
</dbReference>
<accession>A0A1F7IA39</accession>
<feature type="domain" description="YCII-related" evidence="2">
    <location>
        <begin position="1"/>
        <end position="89"/>
    </location>
</feature>
<gene>
    <name evidence="3" type="ORF">A3A74_07045</name>
</gene>